<dbReference type="Pfam" id="PF13383">
    <property type="entry name" value="Methyltransf_22"/>
    <property type="match status" value="1"/>
</dbReference>
<evidence type="ECO:0000259" key="2">
    <source>
        <dbReference type="Pfam" id="PF13383"/>
    </source>
</evidence>
<keyword evidence="4" id="KW-1185">Reference proteome</keyword>
<protein>
    <recommendedName>
        <fullName evidence="2">Methyltransferase domain-containing protein</fullName>
    </recommendedName>
</protein>
<dbReference type="Proteomes" id="UP001165060">
    <property type="component" value="Unassembled WGS sequence"/>
</dbReference>
<feature type="domain" description="Methyltransferase" evidence="2">
    <location>
        <begin position="70"/>
        <end position="196"/>
    </location>
</feature>
<accession>A0ABQ6MFB5</accession>
<organism evidence="3 4">
    <name type="scientific">Tetraparma gracilis</name>
    <dbReference type="NCBI Taxonomy" id="2962635"/>
    <lineage>
        <taxon>Eukaryota</taxon>
        <taxon>Sar</taxon>
        <taxon>Stramenopiles</taxon>
        <taxon>Ochrophyta</taxon>
        <taxon>Bolidophyceae</taxon>
        <taxon>Parmales</taxon>
        <taxon>Triparmaceae</taxon>
        <taxon>Tetraparma</taxon>
    </lineage>
</organism>
<comment type="caution">
    <text evidence="3">The sequence shown here is derived from an EMBL/GenBank/DDBJ whole genome shotgun (WGS) entry which is preliminary data.</text>
</comment>
<evidence type="ECO:0000256" key="1">
    <source>
        <dbReference type="SAM" id="SignalP"/>
    </source>
</evidence>
<sequence>MLCLSLSLLLWFALNERFKIKLILEQERARQGSQARLAGGGSWLARAAKRLAHRLDPEAAKRLHLGVRSPNPCGSVARVGAAGDGGWDVCASDVPPPGFPCVVYSVGINDDTSFDREFVRRWPHCEVFAFDPSVGRETGDAWMGEGVSFFNLGLGDEDGPMGDGSGWELRTLGSLMRMLGHEHVDVLKMDIEGGEW</sequence>
<feature type="signal peptide" evidence="1">
    <location>
        <begin position="1"/>
        <end position="17"/>
    </location>
</feature>
<dbReference type="PANTHER" id="PTHR32026">
    <property type="entry name" value="METHYLTRANSFERASE-LIKE PROTEIN 24"/>
    <property type="match status" value="1"/>
</dbReference>
<dbReference type="InterPro" id="IPR026913">
    <property type="entry name" value="METTL24"/>
</dbReference>
<dbReference type="PANTHER" id="PTHR32026:SF10">
    <property type="entry name" value="METHYLTRANSFERASE-LIKE PROTEIN 24-RELATED"/>
    <property type="match status" value="1"/>
</dbReference>
<evidence type="ECO:0000313" key="4">
    <source>
        <dbReference type="Proteomes" id="UP001165060"/>
    </source>
</evidence>
<evidence type="ECO:0000313" key="3">
    <source>
        <dbReference type="EMBL" id="GMI25320.1"/>
    </source>
</evidence>
<keyword evidence="1" id="KW-0732">Signal</keyword>
<dbReference type="InterPro" id="IPR025714">
    <property type="entry name" value="Methyltranfer_dom"/>
</dbReference>
<dbReference type="EMBL" id="BRYB01001416">
    <property type="protein sequence ID" value="GMI25320.1"/>
    <property type="molecule type" value="Genomic_DNA"/>
</dbReference>
<feature type="chain" id="PRO_5045361648" description="Methyltransferase domain-containing protein" evidence="1">
    <location>
        <begin position="18"/>
        <end position="196"/>
    </location>
</feature>
<reference evidence="3 4" key="1">
    <citation type="journal article" date="2023" name="Commun. Biol.">
        <title>Genome analysis of Parmales, the sister group of diatoms, reveals the evolutionary specialization of diatoms from phago-mixotrophs to photoautotrophs.</title>
        <authorList>
            <person name="Ban H."/>
            <person name="Sato S."/>
            <person name="Yoshikawa S."/>
            <person name="Yamada K."/>
            <person name="Nakamura Y."/>
            <person name="Ichinomiya M."/>
            <person name="Sato N."/>
            <person name="Blanc-Mathieu R."/>
            <person name="Endo H."/>
            <person name="Kuwata A."/>
            <person name="Ogata H."/>
        </authorList>
    </citation>
    <scope>NUCLEOTIDE SEQUENCE [LARGE SCALE GENOMIC DNA]</scope>
</reference>
<proteinExistence type="predicted"/>
<name>A0ABQ6MFB5_9STRA</name>
<gene>
    <name evidence="3" type="ORF">TeGR_g15106</name>
</gene>